<feature type="compositionally biased region" description="Polar residues" evidence="1">
    <location>
        <begin position="799"/>
        <end position="816"/>
    </location>
</feature>
<feature type="region of interest" description="Disordered" evidence="1">
    <location>
        <begin position="269"/>
        <end position="373"/>
    </location>
</feature>
<feature type="compositionally biased region" description="Basic residues" evidence="1">
    <location>
        <begin position="706"/>
        <end position="716"/>
    </location>
</feature>
<feature type="compositionally biased region" description="Basic residues" evidence="1">
    <location>
        <begin position="73"/>
        <end position="85"/>
    </location>
</feature>
<feature type="compositionally biased region" description="Polar residues" evidence="1">
    <location>
        <begin position="753"/>
        <end position="762"/>
    </location>
</feature>
<keyword evidence="4" id="KW-1185">Reference proteome</keyword>
<feature type="compositionally biased region" description="Polar residues" evidence="1">
    <location>
        <begin position="658"/>
        <end position="677"/>
    </location>
</feature>
<dbReference type="AlphaFoldDB" id="A0A4S3JQ58"/>
<feature type="compositionally biased region" description="Basic and acidic residues" evidence="1">
    <location>
        <begin position="124"/>
        <end position="136"/>
    </location>
</feature>
<feature type="region of interest" description="Disordered" evidence="1">
    <location>
        <begin position="1"/>
        <end position="169"/>
    </location>
</feature>
<reference evidence="2 5" key="2">
    <citation type="submission" date="2019-08" db="EMBL/GenBank/DDBJ databases">
        <title>The genome sequence of a newly discovered highly antifungal drug resistant Aspergillus species, Aspergillus tanneri NIH 1004.</title>
        <authorList>
            <person name="Mounaud S."/>
            <person name="Singh I."/>
            <person name="Joardar V."/>
            <person name="Pakala S."/>
            <person name="Pakala S."/>
            <person name="Venepally P."/>
            <person name="Chung J.K."/>
            <person name="Losada L."/>
            <person name="Nierman W.C."/>
        </authorList>
    </citation>
    <scope>NUCLEOTIDE SEQUENCE [LARGE SCALE GENOMIC DNA]</scope>
    <source>
        <strain evidence="2 5">NIH1004</strain>
    </source>
</reference>
<gene>
    <name evidence="2" type="ORF">ATNIH1004_004019</name>
    <name evidence="3" type="ORF">EYZ11_002682</name>
</gene>
<feature type="compositionally biased region" description="Low complexity" evidence="1">
    <location>
        <begin position="817"/>
        <end position="829"/>
    </location>
</feature>
<feature type="compositionally biased region" description="Basic and acidic residues" evidence="1">
    <location>
        <begin position="577"/>
        <end position="598"/>
    </location>
</feature>
<dbReference type="OrthoDB" id="4339014at2759"/>
<feature type="compositionally biased region" description="Basic and acidic residues" evidence="1">
    <location>
        <begin position="13"/>
        <end position="31"/>
    </location>
</feature>
<dbReference type="VEuPathDB" id="FungiDB:EYZ11_002682"/>
<dbReference type="EMBL" id="SOSA01000062">
    <property type="protein sequence ID" value="THC97829.1"/>
    <property type="molecule type" value="Genomic_DNA"/>
</dbReference>
<feature type="compositionally biased region" description="Basic and acidic residues" evidence="1">
    <location>
        <begin position="336"/>
        <end position="346"/>
    </location>
</feature>
<feature type="compositionally biased region" description="Basic and acidic residues" evidence="1">
    <location>
        <begin position="696"/>
        <end position="705"/>
    </location>
</feature>
<feature type="region of interest" description="Disordered" evidence="1">
    <location>
        <begin position="798"/>
        <end position="829"/>
    </location>
</feature>
<dbReference type="RefSeq" id="XP_033427497.1">
    <property type="nucleotide sequence ID" value="XM_033568691.1"/>
</dbReference>
<comment type="caution">
    <text evidence="3">The sequence shown here is derived from an EMBL/GenBank/DDBJ whole genome shotgun (WGS) entry which is preliminary data.</text>
</comment>
<reference evidence="3 4" key="1">
    <citation type="submission" date="2019-03" db="EMBL/GenBank/DDBJ databases">
        <title>The genome sequence of a newly discovered highly antifungal drug resistant Aspergillus species, Aspergillus tanneri NIH 1004.</title>
        <authorList>
            <person name="Mounaud S."/>
            <person name="Singh I."/>
            <person name="Joardar V."/>
            <person name="Pakala S."/>
            <person name="Pakala S."/>
            <person name="Venepally P."/>
            <person name="Hoover J."/>
            <person name="Nierman W."/>
            <person name="Chung J."/>
            <person name="Losada L."/>
        </authorList>
    </citation>
    <scope>NUCLEOTIDE SEQUENCE [LARGE SCALE GENOMIC DNA]</scope>
    <source>
        <strain evidence="3 4">NIH1004</strain>
    </source>
</reference>
<feature type="compositionally biased region" description="Basic and acidic residues" evidence="1">
    <location>
        <begin position="221"/>
        <end position="243"/>
    </location>
</feature>
<evidence type="ECO:0000256" key="1">
    <source>
        <dbReference type="SAM" id="MobiDB-lite"/>
    </source>
</evidence>
<feature type="region of interest" description="Disordered" evidence="1">
    <location>
        <begin position="204"/>
        <end position="244"/>
    </location>
</feature>
<feature type="region of interest" description="Disordered" evidence="1">
    <location>
        <begin position="545"/>
        <end position="784"/>
    </location>
</feature>
<name>A0A4S3JQ58_9EURO</name>
<evidence type="ECO:0000313" key="3">
    <source>
        <dbReference type="EMBL" id="THC97829.1"/>
    </source>
</evidence>
<evidence type="ECO:0000313" key="2">
    <source>
        <dbReference type="EMBL" id="KAA8648136.1"/>
    </source>
</evidence>
<dbReference type="GeneID" id="54326721"/>
<evidence type="ECO:0000313" key="5">
    <source>
        <dbReference type="Proteomes" id="UP000324241"/>
    </source>
</evidence>
<dbReference type="Proteomes" id="UP000324241">
    <property type="component" value="Unassembled WGS sequence"/>
</dbReference>
<feature type="compositionally biased region" description="Basic and acidic residues" evidence="1">
    <location>
        <begin position="763"/>
        <end position="773"/>
    </location>
</feature>
<sequence>MSHLQGNAFAQMKAREKERQQIGEVKKKPEPSQKPSTGCKSNGLDYDQDLALPMPKPRHPPLPDPEPAQVQTPKKRSTSRARLAKRSCTDASAAEAQSGESRSSPATDSEKKKSKLASLRSKFSLKDIGKEFRKDSPPLSALPSLRKFSSSSGQSDEAKKSHASNVRNLSFDEERLYIPRARDAVMHHPSSAPPLTSTFREAFIRGKNSQSSTSSSLREQMLNRKDEESVDKPKISHVHDNNDLKMSNSETAKYRQIAPLDGSSPPVFTGVYSNTTHPESKTSKHRGGNMEVDSNHATPTPVVPKTSPAPVADICRSYSPSIYGTEDDINGKPKSSLHDQKPDNNDQHPLIVSSDQASQKTVKKENQSSDVMPTAPDLEAAQAQSFDHNLNYQMSMDEARFFAGVTSHGGFAPPPPHPEYQNTVTLEQLVDSHAHSIHIHMDTALSKLGRQLENNNNWSTDQVIRQVDSMTDVSRLLNSRTGNQIEMMKELHQLLVDLHLKVIDMQHESRQRERRLVELFHTEIAKMRAEFNKLTMNVSCNPFVGPRPSNTELQGPPSHTKATKEFDKRNKRKARSNKKEEGVEKQPESRTGKEHDQEGECVASCSLLEQDKRAEEQPSGDNNSTPTVSFRNPPTDEHKDDPVSTQSQLRKPILKNPTLESSGSPEQKATKMSSSAQLIGAPEEGQIGTQTAEPGNKTDNEEAKNSHKKGMFGFHRRRDDDSQSSSRFLRTPQRNKERKTPAKECNPTPSTPPMQTARLSTANDERCQDHLEESPSSVHPALRNPRQKQIMAERECQRYENQGRQPTGTQPVQNPMQQHSQRQQSLSHQSYSPRVIMPLNLVPNNQYGTSPIVLQQGQSGHKLAANYPHPHPSSLGQAPQAVIPVPYYGAHASASAGAGAPNVVMPPHCPQPAGSNTYGRNDTVDMRRWYQETRRRGSMENDHSYHAK</sequence>
<proteinExistence type="predicted"/>
<dbReference type="Proteomes" id="UP000308092">
    <property type="component" value="Unassembled WGS sequence"/>
</dbReference>
<dbReference type="EMBL" id="QUQM01000003">
    <property type="protein sequence ID" value="KAA8648136.1"/>
    <property type="molecule type" value="Genomic_DNA"/>
</dbReference>
<evidence type="ECO:0000313" key="4">
    <source>
        <dbReference type="Proteomes" id="UP000308092"/>
    </source>
</evidence>
<feature type="compositionally biased region" description="Polar residues" evidence="1">
    <location>
        <begin position="619"/>
        <end position="632"/>
    </location>
</feature>
<protein>
    <submittedName>
        <fullName evidence="3">Uncharacterized protein</fullName>
    </submittedName>
</protein>
<organism evidence="3 4">
    <name type="scientific">Aspergillus tanneri</name>
    <dbReference type="NCBI Taxonomy" id="1220188"/>
    <lineage>
        <taxon>Eukaryota</taxon>
        <taxon>Fungi</taxon>
        <taxon>Dikarya</taxon>
        <taxon>Ascomycota</taxon>
        <taxon>Pezizomycotina</taxon>
        <taxon>Eurotiomycetes</taxon>
        <taxon>Eurotiomycetidae</taxon>
        <taxon>Eurotiales</taxon>
        <taxon>Aspergillaceae</taxon>
        <taxon>Aspergillus</taxon>
        <taxon>Aspergillus subgen. Circumdati</taxon>
    </lineage>
</organism>
<feature type="compositionally biased region" description="Polar residues" evidence="1">
    <location>
        <begin position="98"/>
        <end position="107"/>
    </location>
</feature>
<accession>A0A4S3JQ58</accession>